<evidence type="ECO:0000256" key="2">
    <source>
        <dbReference type="ARBA" id="ARBA00022723"/>
    </source>
</evidence>
<accession>A0ABY5UX25</accession>
<dbReference type="GeneID" id="82891645"/>
<dbReference type="RefSeq" id="WP_019246725.1">
    <property type="nucleotide sequence ID" value="NZ_CAPH01000018.1"/>
</dbReference>
<reference evidence="7" key="1">
    <citation type="journal article" date="2022" name="Cell">
        <title>Design, construction, and in vivo augmentation of a complex gut microbiome.</title>
        <authorList>
            <person name="Cheng A.G."/>
            <person name="Ho P.Y."/>
            <person name="Aranda-Diaz A."/>
            <person name="Jain S."/>
            <person name="Yu F.B."/>
            <person name="Meng X."/>
            <person name="Wang M."/>
            <person name="Iakiviak M."/>
            <person name="Nagashima K."/>
            <person name="Zhao A."/>
            <person name="Murugkar P."/>
            <person name="Patil A."/>
            <person name="Atabakhsh K."/>
            <person name="Weakley A."/>
            <person name="Yan J."/>
            <person name="Brumbaugh A.R."/>
            <person name="Higginbottom S."/>
            <person name="Dimas A."/>
            <person name="Shiver A.L."/>
            <person name="Deutschbauer A."/>
            <person name="Neff N."/>
            <person name="Sonnenburg J.L."/>
            <person name="Huang K.C."/>
            <person name="Fischbach M.A."/>
        </authorList>
    </citation>
    <scope>NUCLEOTIDE SEQUENCE</scope>
    <source>
        <strain evidence="7">AP11</strain>
    </source>
</reference>
<organism evidence="7 8">
    <name type="scientific">Alistipes ihumii AP11</name>
    <dbReference type="NCBI Taxonomy" id="1211813"/>
    <lineage>
        <taxon>Bacteria</taxon>
        <taxon>Pseudomonadati</taxon>
        <taxon>Bacteroidota</taxon>
        <taxon>Bacteroidia</taxon>
        <taxon>Bacteroidales</taxon>
        <taxon>Rikenellaceae</taxon>
        <taxon>Alistipes</taxon>
    </lineage>
</organism>
<dbReference type="Proteomes" id="UP001059295">
    <property type="component" value="Chromosome"/>
</dbReference>
<keyword evidence="1" id="KW-0004">4Fe-4S</keyword>
<dbReference type="InterPro" id="IPR009051">
    <property type="entry name" value="Helical_ferredxn"/>
</dbReference>
<gene>
    <name evidence="7" type="ORF">NQ491_07885</name>
</gene>
<dbReference type="EMBL" id="CP102294">
    <property type="protein sequence ID" value="UWN56577.1"/>
    <property type="molecule type" value="Genomic_DNA"/>
</dbReference>
<evidence type="ECO:0000256" key="1">
    <source>
        <dbReference type="ARBA" id="ARBA00022485"/>
    </source>
</evidence>
<evidence type="ECO:0000256" key="5">
    <source>
        <dbReference type="ARBA" id="ARBA00023014"/>
    </source>
</evidence>
<keyword evidence="3" id="KW-0560">Oxidoreductase</keyword>
<dbReference type="InterPro" id="IPR051460">
    <property type="entry name" value="HdrC_iron-sulfur_subunit"/>
</dbReference>
<evidence type="ECO:0000313" key="8">
    <source>
        <dbReference type="Proteomes" id="UP001059295"/>
    </source>
</evidence>
<evidence type="ECO:0000259" key="6">
    <source>
        <dbReference type="PROSITE" id="PS51379"/>
    </source>
</evidence>
<keyword evidence="8" id="KW-1185">Reference proteome</keyword>
<dbReference type="Pfam" id="PF13183">
    <property type="entry name" value="Fer4_8"/>
    <property type="match status" value="1"/>
</dbReference>
<name>A0ABY5UX25_9BACT</name>
<dbReference type="PANTHER" id="PTHR43255:SF1">
    <property type="entry name" value="IRON-SULFUR-BINDING OXIDOREDUCTASE FADF-RELATED"/>
    <property type="match status" value="1"/>
</dbReference>
<proteinExistence type="predicted"/>
<keyword evidence="2" id="KW-0479">Metal-binding</keyword>
<protein>
    <submittedName>
        <fullName evidence="7">4Fe-4S dicluster domain-containing protein</fullName>
    </submittedName>
</protein>
<dbReference type="SUPFAM" id="SSF46548">
    <property type="entry name" value="alpha-helical ferredoxin"/>
    <property type="match status" value="1"/>
</dbReference>
<dbReference type="PROSITE" id="PS51379">
    <property type="entry name" value="4FE4S_FER_2"/>
    <property type="match status" value="1"/>
</dbReference>
<feature type="domain" description="4Fe-4S ferredoxin-type" evidence="6">
    <location>
        <begin position="12"/>
        <end position="42"/>
    </location>
</feature>
<keyword evidence="4" id="KW-0408">Iron</keyword>
<evidence type="ECO:0000313" key="7">
    <source>
        <dbReference type="EMBL" id="UWN56577.1"/>
    </source>
</evidence>
<sequence length="233" mass="26526">MGKYFDMLMEDVRMQEGLTACMNCGICTGVCPAAEFYCYDPRQIVNTVQTRDDDAIEKLLRSDTIWYCGECMSCRPRCPRGNTPAYVIQSLRSLSQRLGFFTDSEKGRQQFALKRTIGQNILSSGYCVRPEFVDPDLHPEQGPVWKWVYDHAKDVFERFGDNYGQTGPGACRKIDEQSMEELHSIFRETGGSAFFENIERRSDEKAREMGFEGADDAYFRSVFTANSGEHGGK</sequence>
<dbReference type="InterPro" id="IPR017896">
    <property type="entry name" value="4Fe4S_Fe-S-bd"/>
</dbReference>
<dbReference type="PANTHER" id="PTHR43255">
    <property type="entry name" value="IRON-SULFUR-BINDING OXIDOREDUCTASE FADF-RELATED-RELATED"/>
    <property type="match status" value="1"/>
</dbReference>
<dbReference type="PROSITE" id="PS00198">
    <property type="entry name" value="4FE4S_FER_1"/>
    <property type="match status" value="1"/>
</dbReference>
<evidence type="ECO:0000256" key="3">
    <source>
        <dbReference type="ARBA" id="ARBA00023002"/>
    </source>
</evidence>
<dbReference type="InterPro" id="IPR017900">
    <property type="entry name" value="4Fe4S_Fe_S_CS"/>
</dbReference>
<dbReference type="Gene3D" id="1.10.1060.10">
    <property type="entry name" value="Alpha-helical ferredoxin"/>
    <property type="match status" value="1"/>
</dbReference>
<evidence type="ECO:0000256" key="4">
    <source>
        <dbReference type="ARBA" id="ARBA00023004"/>
    </source>
</evidence>
<keyword evidence="5" id="KW-0411">Iron-sulfur</keyword>